<organism evidence="2 3">
    <name type="scientific">Ilyodon furcidens</name>
    <name type="common">goldbreast splitfin</name>
    <dbReference type="NCBI Taxonomy" id="33524"/>
    <lineage>
        <taxon>Eukaryota</taxon>
        <taxon>Metazoa</taxon>
        <taxon>Chordata</taxon>
        <taxon>Craniata</taxon>
        <taxon>Vertebrata</taxon>
        <taxon>Euteleostomi</taxon>
        <taxon>Actinopterygii</taxon>
        <taxon>Neopterygii</taxon>
        <taxon>Teleostei</taxon>
        <taxon>Neoteleostei</taxon>
        <taxon>Acanthomorphata</taxon>
        <taxon>Ovalentaria</taxon>
        <taxon>Atherinomorphae</taxon>
        <taxon>Cyprinodontiformes</taxon>
        <taxon>Goodeidae</taxon>
        <taxon>Ilyodon</taxon>
    </lineage>
</organism>
<keyword evidence="3" id="KW-1185">Reference proteome</keyword>
<feature type="non-terminal residue" evidence="2">
    <location>
        <position position="55"/>
    </location>
</feature>
<name>A0ABV0U068_9TELE</name>
<gene>
    <name evidence="2" type="ORF">ILYODFUR_034600</name>
</gene>
<dbReference type="EMBL" id="JAHRIQ010052629">
    <property type="protein sequence ID" value="MEQ2238578.1"/>
    <property type="molecule type" value="Genomic_DNA"/>
</dbReference>
<evidence type="ECO:0000256" key="1">
    <source>
        <dbReference type="SAM" id="MobiDB-lite"/>
    </source>
</evidence>
<accession>A0ABV0U068</accession>
<feature type="compositionally biased region" description="Pro residues" evidence="1">
    <location>
        <begin position="44"/>
        <end position="55"/>
    </location>
</feature>
<evidence type="ECO:0000313" key="2">
    <source>
        <dbReference type="EMBL" id="MEQ2238578.1"/>
    </source>
</evidence>
<feature type="region of interest" description="Disordered" evidence="1">
    <location>
        <begin position="1"/>
        <end position="55"/>
    </location>
</feature>
<protein>
    <submittedName>
        <fullName evidence="2">Uncharacterized protein</fullName>
    </submittedName>
</protein>
<reference evidence="2 3" key="1">
    <citation type="submission" date="2021-06" db="EMBL/GenBank/DDBJ databases">
        <authorList>
            <person name="Palmer J.M."/>
        </authorList>
    </citation>
    <scope>NUCLEOTIDE SEQUENCE [LARGE SCALE GENOMIC DNA]</scope>
    <source>
        <strain evidence="3">if_2019</strain>
        <tissue evidence="2">Muscle</tissue>
    </source>
</reference>
<proteinExistence type="predicted"/>
<sequence>MLTYRRGSRLSRDAQTFLSPDTSSSSCGWEPKSLPAQPKDIVPPACPGPSPRPPP</sequence>
<comment type="caution">
    <text evidence="2">The sequence shown here is derived from an EMBL/GenBank/DDBJ whole genome shotgun (WGS) entry which is preliminary data.</text>
</comment>
<feature type="compositionally biased region" description="Polar residues" evidence="1">
    <location>
        <begin position="13"/>
        <end position="27"/>
    </location>
</feature>
<evidence type="ECO:0000313" key="3">
    <source>
        <dbReference type="Proteomes" id="UP001482620"/>
    </source>
</evidence>
<dbReference type="Proteomes" id="UP001482620">
    <property type="component" value="Unassembled WGS sequence"/>
</dbReference>